<comment type="caution">
    <text evidence="2">The sequence shown here is derived from an EMBL/GenBank/DDBJ whole genome shotgun (WGS) entry which is preliminary data.</text>
</comment>
<name>K6ZDG2_9ALTE</name>
<dbReference type="InterPro" id="IPR035994">
    <property type="entry name" value="Nucleoside_phosphorylase_sf"/>
</dbReference>
<protein>
    <recommendedName>
        <fullName evidence="4">Purine nucleoside permease</fullName>
    </recommendedName>
</protein>
<dbReference type="STRING" id="1129793.GPLA_3251"/>
<dbReference type="GO" id="GO:0003824">
    <property type="term" value="F:catalytic activity"/>
    <property type="evidence" value="ECO:0007669"/>
    <property type="project" value="InterPro"/>
</dbReference>
<accession>K6ZDG2</accession>
<evidence type="ECO:0008006" key="4">
    <source>
        <dbReference type="Google" id="ProtNLM"/>
    </source>
</evidence>
<evidence type="ECO:0000313" key="2">
    <source>
        <dbReference type="EMBL" id="GAC34141.1"/>
    </source>
</evidence>
<dbReference type="InterPro" id="IPR009486">
    <property type="entry name" value="Pur_nuclsid_perm"/>
</dbReference>
<organism evidence="2 3">
    <name type="scientific">Paraglaciecola polaris LMG 21857</name>
    <dbReference type="NCBI Taxonomy" id="1129793"/>
    <lineage>
        <taxon>Bacteria</taxon>
        <taxon>Pseudomonadati</taxon>
        <taxon>Pseudomonadota</taxon>
        <taxon>Gammaproteobacteria</taxon>
        <taxon>Alteromonadales</taxon>
        <taxon>Alteromonadaceae</taxon>
        <taxon>Paraglaciecola</taxon>
    </lineage>
</organism>
<dbReference type="SUPFAM" id="SSF53167">
    <property type="entry name" value="Purine and uridine phosphorylases"/>
    <property type="match status" value="1"/>
</dbReference>
<feature type="signal peptide" evidence="1">
    <location>
        <begin position="1"/>
        <end position="24"/>
    </location>
</feature>
<gene>
    <name evidence="2" type="ORF">GPLA_3251</name>
</gene>
<dbReference type="Proteomes" id="UP000006322">
    <property type="component" value="Unassembled WGS sequence"/>
</dbReference>
<feature type="chain" id="PRO_5003901966" description="Purine nucleoside permease" evidence="1">
    <location>
        <begin position="25"/>
        <end position="360"/>
    </location>
</feature>
<dbReference type="PANTHER" id="PTHR38643:SF1">
    <property type="entry name" value="PURINE NUCLEOSIDE PERMEASE C285.05-RELATED"/>
    <property type="match status" value="1"/>
</dbReference>
<evidence type="ECO:0000313" key="3">
    <source>
        <dbReference type="Proteomes" id="UP000006322"/>
    </source>
</evidence>
<evidence type="ECO:0000256" key="1">
    <source>
        <dbReference type="SAM" id="SignalP"/>
    </source>
</evidence>
<reference evidence="3" key="1">
    <citation type="journal article" date="2014" name="Environ. Microbiol.">
        <title>Comparative genomics of the marine bacterial genus Glaciecola reveals the high degree of genomic diversity and genomic characteristic for cold adaptation.</title>
        <authorList>
            <person name="Qin Q.L."/>
            <person name="Xie B.B."/>
            <person name="Yu Y."/>
            <person name="Shu Y.L."/>
            <person name="Rong J.C."/>
            <person name="Zhang Y.J."/>
            <person name="Zhao D.L."/>
            <person name="Chen X.L."/>
            <person name="Zhang X.Y."/>
            <person name="Chen B."/>
            <person name="Zhou B.C."/>
            <person name="Zhang Y.Z."/>
        </authorList>
    </citation>
    <scope>NUCLEOTIDE SEQUENCE [LARGE SCALE GENOMIC DNA]</scope>
    <source>
        <strain evidence="3">LMG 21857</strain>
    </source>
</reference>
<keyword evidence="1" id="KW-0732">Signal</keyword>
<dbReference type="Pfam" id="PF06516">
    <property type="entry name" value="NUP"/>
    <property type="match status" value="1"/>
</dbReference>
<dbReference type="AlphaFoldDB" id="K6ZDG2"/>
<keyword evidence="3" id="KW-1185">Reference proteome</keyword>
<dbReference type="EMBL" id="BAER01000093">
    <property type="protein sequence ID" value="GAC34141.1"/>
    <property type="molecule type" value="Genomic_DNA"/>
</dbReference>
<dbReference type="GO" id="GO:0055085">
    <property type="term" value="P:transmembrane transport"/>
    <property type="evidence" value="ECO:0007669"/>
    <property type="project" value="InterPro"/>
</dbReference>
<sequence length="360" mass="39374">MSFLKQARSTFFVLLSLNAFSTRAADSVATDIIPVKTVVVTMYEEGEAMGDGAGELQLWLERGNFSTKLDFPLGEYDLYLSEDGVLVICVGGGIPNATASIMALGLDPRFDLSKSYWLIAGIAGGDPEDVSLGTAAWAKHIVDGDLIYQVDAREIPTSWPYGIIPLGATEPAEEPEDISTGWTLDTVSFDLNSALADWAYAQTKDIKLADSDAIKAFRSLYKTYPNAQKPPFVTQGDTLSASKYWHGKYLNQWANDWLKLYGGDSANFMTSNMEDSGTLTSLMRLARINKVDPNRVMVLRTVSNYTMAPADKATSWSITAPYPDGGFPAKDAAYIVGNKVVQTIVNNWGKYENTLPYDAN</sequence>
<proteinExistence type="predicted"/>
<dbReference type="PANTHER" id="PTHR38643">
    <property type="entry name" value="PURINE NUCLEOSIDE PERMEASE C285.05-RELATED"/>
    <property type="match status" value="1"/>
</dbReference>
<dbReference type="PIRSF" id="PIRSF013171">
    <property type="entry name" value="Pur_nuclsid_perm"/>
    <property type="match status" value="1"/>
</dbReference>
<dbReference type="RefSeq" id="WP_007105907.1">
    <property type="nucleotide sequence ID" value="NZ_BAER01000093.1"/>
</dbReference>
<dbReference type="Gene3D" id="3.40.50.1580">
    <property type="entry name" value="Nucleoside phosphorylase domain"/>
    <property type="match status" value="1"/>
</dbReference>
<dbReference type="OrthoDB" id="109937at2"/>
<dbReference type="GO" id="GO:0009116">
    <property type="term" value="P:nucleoside metabolic process"/>
    <property type="evidence" value="ECO:0007669"/>
    <property type="project" value="InterPro"/>
</dbReference>